<dbReference type="InParanoid" id="D2VJ09"/>
<reference evidence="3 4" key="1">
    <citation type="journal article" date="2010" name="Cell">
        <title>The genome of Naegleria gruberi illuminates early eukaryotic versatility.</title>
        <authorList>
            <person name="Fritz-Laylin L.K."/>
            <person name="Prochnik S.E."/>
            <person name="Ginger M.L."/>
            <person name="Dacks J.B."/>
            <person name="Carpenter M.L."/>
            <person name="Field M.C."/>
            <person name="Kuo A."/>
            <person name="Paredez A."/>
            <person name="Chapman J."/>
            <person name="Pham J."/>
            <person name="Shu S."/>
            <person name="Neupane R."/>
            <person name="Cipriano M."/>
            <person name="Mancuso J."/>
            <person name="Tu H."/>
            <person name="Salamov A."/>
            <person name="Lindquist E."/>
            <person name="Shapiro H."/>
            <person name="Lucas S."/>
            <person name="Grigoriev I.V."/>
            <person name="Cande W.Z."/>
            <person name="Fulton C."/>
            <person name="Rokhsar D.S."/>
            <person name="Dawson S.C."/>
        </authorList>
    </citation>
    <scope>NUCLEOTIDE SEQUENCE [LARGE SCALE GENOMIC DNA]</scope>
    <source>
        <strain evidence="3 4">NEG-M</strain>
    </source>
</reference>
<dbReference type="OMA" id="HPDWYTG"/>
<dbReference type="VEuPathDB" id="AmoebaDB:NAEGRDRAFT_34478"/>
<dbReference type="GO" id="GO:0048038">
    <property type="term" value="F:quinone binding"/>
    <property type="evidence" value="ECO:0007669"/>
    <property type="project" value="TreeGrafter"/>
</dbReference>
<dbReference type="PRINTS" id="PR00081">
    <property type="entry name" value="GDHRDH"/>
</dbReference>
<dbReference type="Pfam" id="PF13561">
    <property type="entry name" value="adh_short_C2"/>
    <property type="match status" value="1"/>
</dbReference>
<dbReference type="RefSeq" id="XP_002675863.1">
    <property type="nucleotide sequence ID" value="XM_002675817.1"/>
</dbReference>
<dbReference type="InterPro" id="IPR002347">
    <property type="entry name" value="SDR_fam"/>
</dbReference>
<organism evidence="4">
    <name type="scientific">Naegleria gruberi</name>
    <name type="common">Amoeba</name>
    <dbReference type="NCBI Taxonomy" id="5762"/>
    <lineage>
        <taxon>Eukaryota</taxon>
        <taxon>Discoba</taxon>
        <taxon>Heterolobosea</taxon>
        <taxon>Tetramitia</taxon>
        <taxon>Eutetramitia</taxon>
        <taxon>Vahlkampfiidae</taxon>
        <taxon>Naegleria</taxon>
    </lineage>
</organism>
<proteinExistence type="inferred from homology"/>
<dbReference type="EMBL" id="GG738875">
    <property type="protein sequence ID" value="EFC43119.1"/>
    <property type="molecule type" value="Genomic_DNA"/>
</dbReference>
<dbReference type="PANTHER" id="PTHR42760:SF133">
    <property type="entry name" value="3-OXOACYL-[ACYL-CARRIER-PROTEIN] REDUCTASE"/>
    <property type="match status" value="1"/>
</dbReference>
<gene>
    <name evidence="3" type="ORF">NAEGRDRAFT_34478</name>
</gene>
<dbReference type="GO" id="GO:0006633">
    <property type="term" value="P:fatty acid biosynthetic process"/>
    <property type="evidence" value="ECO:0007669"/>
    <property type="project" value="TreeGrafter"/>
</dbReference>
<dbReference type="AlphaFoldDB" id="D2VJ09"/>
<dbReference type="InterPro" id="IPR020904">
    <property type="entry name" value="Sc_DH/Rdtase_CS"/>
</dbReference>
<dbReference type="CDD" id="cd05233">
    <property type="entry name" value="SDR_c"/>
    <property type="match status" value="1"/>
</dbReference>
<dbReference type="GO" id="GO:0016616">
    <property type="term" value="F:oxidoreductase activity, acting on the CH-OH group of donors, NAD or NADP as acceptor"/>
    <property type="evidence" value="ECO:0007669"/>
    <property type="project" value="TreeGrafter"/>
</dbReference>
<evidence type="ECO:0000256" key="2">
    <source>
        <dbReference type="ARBA" id="ARBA00023002"/>
    </source>
</evidence>
<dbReference type="FunFam" id="3.40.50.720:FF:000084">
    <property type="entry name" value="Short-chain dehydrogenase reductase"/>
    <property type="match status" value="1"/>
</dbReference>
<keyword evidence="2" id="KW-0560">Oxidoreductase</keyword>
<dbReference type="PRINTS" id="PR00080">
    <property type="entry name" value="SDRFAMILY"/>
</dbReference>
<comment type="similarity">
    <text evidence="1">Belongs to the short-chain dehydrogenases/reductases (SDR) family.</text>
</comment>
<dbReference type="STRING" id="5762.D2VJ09"/>
<dbReference type="OrthoDB" id="47007at2759"/>
<dbReference type="PANTHER" id="PTHR42760">
    <property type="entry name" value="SHORT-CHAIN DEHYDROGENASES/REDUCTASES FAMILY MEMBER"/>
    <property type="match status" value="1"/>
</dbReference>
<evidence type="ECO:0000313" key="4">
    <source>
        <dbReference type="Proteomes" id="UP000006671"/>
    </source>
</evidence>
<sequence length="282" mass="30605">MAFKNKDSSFPSLGEFAGKVVYVSGGSAGIGYQTSLQFAREGARVVFTARNAHPDWYTGEEAEIKINRDDRVVASGGKATFIKCDISNYTQVRDLFFNKIDRLFGKLDIAVNNAGIGGPGGNLVDLDPEYFLGTKHNPMHNNAYGVVYQMHVQLQYWASKKDNSTVKSIVNLSSYNGLRACPGCSLYSASKHAIIGLTQSVAIEHAKATPKMPRVRVNAVAPGLIDTPLTRNQAKSIFEGIPTWQVLGKPEEMANVIMFLSSDRASYVSGTVISADNAETAK</sequence>
<evidence type="ECO:0000256" key="1">
    <source>
        <dbReference type="ARBA" id="ARBA00006484"/>
    </source>
</evidence>
<dbReference type="SUPFAM" id="SSF51735">
    <property type="entry name" value="NAD(P)-binding Rossmann-fold domains"/>
    <property type="match status" value="1"/>
</dbReference>
<dbReference type="GeneID" id="8853254"/>
<accession>D2VJ09</accession>
<dbReference type="Gene3D" id="3.40.50.720">
    <property type="entry name" value="NAD(P)-binding Rossmann-like Domain"/>
    <property type="match status" value="1"/>
</dbReference>
<keyword evidence="4" id="KW-1185">Reference proteome</keyword>
<dbReference type="PROSITE" id="PS00061">
    <property type="entry name" value="ADH_SHORT"/>
    <property type="match status" value="1"/>
</dbReference>
<dbReference type="Proteomes" id="UP000006671">
    <property type="component" value="Unassembled WGS sequence"/>
</dbReference>
<dbReference type="KEGG" id="ngr:NAEGRDRAFT_34478"/>
<dbReference type="InterPro" id="IPR036291">
    <property type="entry name" value="NAD(P)-bd_dom_sf"/>
</dbReference>
<protein>
    <submittedName>
        <fullName evidence="3">Predicted protein</fullName>
    </submittedName>
</protein>
<dbReference type="eggNOG" id="KOG0725">
    <property type="taxonomic scope" value="Eukaryota"/>
</dbReference>
<name>D2VJ09_NAEGR</name>
<evidence type="ECO:0000313" key="3">
    <source>
        <dbReference type="EMBL" id="EFC43119.1"/>
    </source>
</evidence>